<dbReference type="PROSITE" id="PS00630">
    <property type="entry name" value="IMP_2"/>
    <property type="match status" value="1"/>
</dbReference>
<keyword evidence="7" id="KW-1185">Reference proteome</keyword>
<keyword evidence="3" id="KW-0479">Metal-binding</keyword>
<dbReference type="InterPro" id="IPR020583">
    <property type="entry name" value="Inositol_monoP_metal-BS"/>
</dbReference>
<dbReference type="InterPro" id="IPR000760">
    <property type="entry name" value="Inositol_monophosphatase-like"/>
</dbReference>
<reference evidence="6" key="1">
    <citation type="submission" date="2022-07" db="EMBL/GenBank/DDBJ databases">
        <title>Taxonomic analysis of Microcella humidisoli nov. sp., isolated from riverside soil.</title>
        <authorList>
            <person name="Molina K.M."/>
            <person name="Kim S.B."/>
        </authorList>
    </citation>
    <scope>NUCLEOTIDE SEQUENCE</scope>
    <source>
        <strain evidence="6">MMS21-STM10</strain>
    </source>
</reference>
<name>A0ABY5FY37_9MICO</name>
<sequence length="284" mass="28928">MTSSSAASAPTSELLSVARAVALEAGALVLEARRGAVEVAAAKSSSVDVVTQVDRDAESLIRGRLAELRPGDAFFGEESGGGSGTTGLTWVVDPIDGTVNFLYGIPHYAVSIAVVEGDADPQSWRALAGVVVNPATGELFSAAAGAGAHLGDRAIRVAEPVALEQALVATGFAYLAETRAEQGEAVARLLPRVRDIRRMGTASLDLCAVACGRVNAYFERTLNPWDHAAGALIAAEAGASITGLPGARADHRFLLAAHPEVAAMLGEVLAEVGARPSTAPGPAA</sequence>
<dbReference type="PANTHER" id="PTHR20854">
    <property type="entry name" value="INOSITOL MONOPHOSPHATASE"/>
    <property type="match status" value="1"/>
</dbReference>
<dbReference type="EMBL" id="CP101497">
    <property type="protein sequence ID" value="UTT63241.1"/>
    <property type="molecule type" value="Genomic_DNA"/>
</dbReference>
<dbReference type="PROSITE" id="PS00629">
    <property type="entry name" value="IMP_1"/>
    <property type="match status" value="1"/>
</dbReference>
<dbReference type="Gene3D" id="3.30.540.10">
    <property type="entry name" value="Fructose-1,6-Bisphosphatase, subunit A, domain 1"/>
    <property type="match status" value="1"/>
</dbReference>
<dbReference type="Proteomes" id="UP001060039">
    <property type="component" value="Chromosome"/>
</dbReference>
<protein>
    <recommendedName>
        <fullName evidence="2">inositol-phosphate phosphatase</fullName>
        <ecNumber evidence="2">3.1.3.25</ecNumber>
    </recommendedName>
</protein>
<evidence type="ECO:0000256" key="1">
    <source>
        <dbReference type="ARBA" id="ARBA00001033"/>
    </source>
</evidence>
<evidence type="ECO:0000313" key="6">
    <source>
        <dbReference type="EMBL" id="UTT63241.1"/>
    </source>
</evidence>
<evidence type="ECO:0000313" key="7">
    <source>
        <dbReference type="Proteomes" id="UP001060039"/>
    </source>
</evidence>
<comment type="catalytic activity">
    <reaction evidence="1">
        <text>a myo-inositol phosphate + H2O = myo-inositol + phosphate</text>
        <dbReference type="Rhea" id="RHEA:24056"/>
        <dbReference type="ChEBI" id="CHEBI:15377"/>
        <dbReference type="ChEBI" id="CHEBI:17268"/>
        <dbReference type="ChEBI" id="CHEBI:43474"/>
        <dbReference type="ChEBI" id="CHEBI:84139"/>
        <dbReference type="EC" id="3.1.3.25"/>
    </reaction>
</comment>
<accession>A0ABY5FY37</accession>
<dbReference type="EC" id="3.1.3.25" evidence="2"/>
<organism evidence="6 7">
    <name type="scientific">Microcella humidisoli</name>
    <dbReference type="NCBI Taxonomy" id="2963406"/>
    <lineage>
        <taxon>Bacteria</taxon>
        <taxon>Bacillati</taxon>
        <taxon>Actinomycetota</taxon>
        <taxon>Actinomycetes</taxon>
        <taxon>Micrococcales</taxon>
        <taxon>Microbacteriaceae</taxon>
        <taxon>Microcella</taxon>
    </lineage>
</organism>
<dbReference type="InterPro" id="IPR020550">
    <property type="entry name" value="Inositol_monophosphatase_CS"/>
</dbReference>
<dbReference type="Gene3D" id="3.40.190.80">
    <property type="match status" value="1"/>
</dbReference>
<proteinExistence type="predicted"/>
<dbReference type="RefSeq" id="WP_255160373.1">
    <property type="nucleotide sequence ID" value="NZ_CP101497.1"/>
</dbReference>
<dbReference type="PANTHER" id="PTHR20854:SF4">
    <property type="entry name" value="INOSITOL-1-MONOPHOSPHATASE-RELATED"/>
    <property type="match status" value="1"/>
</dbReference>
<keyword evidence="5" id="KW-0460">Magnesium</keyword>
<dbReference type="Pfam" id="PF00459">
    <property type="entry name" value="Inositol_P"/>
    <property type="match status" value="1"/>
</dbReference>
<evidence type="ECO:0000256" key="4">
    <source>
        <dbReference type="ARBA" id="ARBA00022801"/>
    </source>
</evidence>
<evidence type="ECO:0000256" key="3">
    <source>
        <dbReference type="ARBA" id="ARBA00022723"/>
    </source>
</evidence>
<dbReference type="SUPFAM" id="SSF56655">
    <property type="entry name" value="Carbohydrate phosphatase"/>
    <property type="match status" value="1"/>
</dbReference>
<evidence type="ECO:0000256" key="2">
    <source>
        <dbReference type="ARBA" id="ARBA00013106"/>
    </source>
</evidence>
<gene>
    <name evidence="6" type="ORF">NNL39_03810</name>
</gene>
<keyword evidence="4" id="KW-0378">Hydrolase</keyword>
<dbReference type="PRINTS" id="PR00377">
    <property type="entry name" value="IMPHPHTASES"/>
</dbReference>
<evidence type="ECO:0000256" key="5">
    <source>
        <dbReference type="ARBA" id="ARBA00022842"/>
    </source>
</evidence>